<dbReference type="Gramene" id="KOM26831">
    <property type="protein sequence ID" value="KOM26831"/>
    <property type="gene ID" value="LR48_Vigan325s000300"/>
</dbReference>
<organism evidence="1 2">
    <name type="scientific">Phaseolus angularis</name>
    <name type="common">Azuki bean</name>
    <name type="synonym">Vigna angularis</name>
    <dbReference type="NCBI Taxonomy" id="3914"/>
    <lineage>
        <taxon>Eukaryota</taxon>
        <taxon>Viridiplantae</taxon>
        <taxon>Streptophyta</taxon>
        <taxon>Embryophyta</taxon>
        <taxon>Tracheophyta</taxon>
        <taxon>Spermatophyta</taxon>
        <taxon>Magnoliopsida</taxon>
        <taxon>eudicotyledons</taxon>
        <taxon>Gunneridae</taxon>
        <taxon>Pentapetalae</taxon>
        <taxon>rosids</taxon>
        <taxon>fabids</taxon>
        <taxon>Fabales</taxon>
        <taxon>Fabaceae</taxon>
        <taxon>Papilionoideae</taxon>
        <taxon>50 kb inversion clade</taxon>
        <taxon>NPAAA clade</taxon>
        <taxon>indigoferoid/millettioid clade</taxon>
        <taxon>Phaseoleae</taxon>
        <taxon>Vigna</taxon>
    </lineage>
</organism>
<gene>
    <name evidence="1" type="ORF">LR48_Vigan325s000300</name>
</gene>
<dbReference type="AlphaFoldDB" id="A0A0L9T8Y2"/>
<dbReference type="EMBL" id="KQ258345">
    <property type="protein sequence ID" value="KOM26831.1"/>
    <property type="molecule type" value="Genomic_DNA"/>
</dbReference>
<proteinExistence type="predicted"/>
<reference evidence="2" key="1">
    <citation type="journal article" date="2015" name="Proc. Natl. Acad. Sci. U.S.A.">
        <title>Genome sequencing of adzuki bean (Vigna angularis) provides insight into high starch and low fat accumulation and domestication.</title>
        <authorList>
            <person name="Yang K."/>
            <person name="Tian Z."/>
            <person name="Chen C."/>
            <person name="Luo L."/>
            <person name="Zhao B."/>
            <person name="Wang Z."/>
            <person name="Yu L."/>
            <person name="Li Y."/>
            <person name="Sun Y."/>
            <person name="Li W."/>
            <person name="Chen Y."/>
            <person name="Li Y."/>
            <person name="Zhang Y."/>
            <person name="Ai D."/>
            <person name="Zhao J."/>
            <person name="Shang C."/>
            <person name="Ma Y."/>
            <person name="Wu B."/>
            <person name="Wang M."/>
            <person name="Gao L."/>
            <person name="Sun D."/>
            <person name="Zhang P."/>
            <person name="Guo F."/>
            <person name="Wang W."/>
            <person name="Li Y."/>
            <person name="Wang J."/>
            <person name="Varshney R.K."/>
            <person name="Wang J."/>
            <person name="Ling H.Q."/>
            <person name="Wan P."/>
        </authorList>
    </citation>
    <scope>NUCLEOTIDE SEQUENCE</scope>
    <source>
        <strain evidence="2">cv. Jingnong 6</strain>
    </source>
</reference>
<name>A0A0L9T8Y2_PHAAN</name>
<dbReference type="Proteomes" id="UP000053144">
    <property type="component" value="Unassembled WGS sequence"/>
</dbReference>
<evidence type="ECO:0000313" key="1">
    <source>
        <dbReference type="EMBL" id="KOM26831.1"/>
    </source>
</evidence>
<accession>A0A0L9T8Y2</accession>
<evidence type="ECO:0000313" key="2">
    <source>
        <dbReference type="Proteomes" id="UP000053144"/>
    </source>
</evidence>
<sequence>MPQTYTTSRASHCSVFTSTSTRFSSFSIASKGSSHSAHIHTDDHCNDRTDIQNETTQGKTQGIHAPGWCGNWHSHQLPPEEGMKNWDFWVFWVSGNLVRFCRILQIARSSNLMPNWTFVQIARPIYELLDQIVVGRNSMSVRFCVLSVRVRP</sequence>
<protein>
    <submittedName>
        <fullName evidence="1">Uncharacterized protein</fullName>
    </submittedName>
</protein>